<feature type="domain" description="SHOCT" evidence="4">
    <location>
        <begin position="243"/>
        <end position="268"/>
    </location>
</feature>
<evidence type="ECO:0000256" key="2">
    <source>
        <dbReference type="SAM" id="Phobius"/>
    </source>
</evidence>
<feature type="transmembrane region" description="Helical" evidence="2">
    <location>
        <begin position="32"/>
        <end position="50"/>
    </location>
</feature>
<keyword evidence="2" id="KW-1133">Transmembrane helix</keyword>
<dbReference type="InterPro" id="IPR018649">
    <property type="entry name" value="SHOCT"/>
</dbReference>
<keyword evidence="8" id="KW-1185">Reference proteome</keyword>
<keyword evidence="2" id="KW-0472">Membrane</keyword>
<feature type="region of interest" description="Disordered" evidence="1">
    <location>
        <begin position="205"/>
        <end position="238"/>
    </location>
</feature>
<dbReference type="Pfam" id="PF03703">
    <property type="entry name" value="bPH_2"/>
    <property type="match status" value="1"/>
</dbReference>
<feature type="transmembrane region" description="Helical" evidence="2">
    <location>
        <begin position="62"/>
        <end position="82"/>
    </location>
</feature>
<dbReference type="RefSeq" id="WP_341467848.1">
    <property type="nucleotide sequence ID" value="NZ_CP128399.1"/>
</dbReference>
<evidence type="ECO:0000313" key="7">
    <source>
        <dbReference type="Proteomes" id="UP000521676"/>
    </source>
</evidence>
<evidence type="ECO:0000313" key="8">
    <source>
        <dbReference type="Proteomes" id="UP001431572"/>
    </source>
</evidence>
<keyword evidence="2" id="KW-0812">Transmembrane</keyword>
<feature type="compositionally biased region" description="Low complexity" evidence="1">
    <location>
        <begin position="210"/>
        <end position="223"/>
    </location>
</feature>
<dbReference type="PANTHER" id="PTHR37938:SF1">
    <property type="entry name" value="BLL0215 PROTEIN"/>
    <property type="match status" value="1"/>
</dbReference>
<dbReference type="Proteomes" id="UP000521676">
    <property type="component" value="Unassembled WGS sequence"/>
</dbReference>
<dbReference type="PANTHER" id="PTHR37938">
    <property type="entry name" value="BLL0215 PROTEIN"/>
    <property type="match status" value="1"/>
</dbReference>
<reference evidence="6" key="2">
    <citation type="journal article" date="2024" name="Nature">
        <title>Anoxygenic phototroph of the Chloroflexota uses a type I reaction centre.</title>
        <authorList>
            <person name="Tsuji J.M."/>
            <person name="Shaw N.A."/>
            <person name="Nagashima S."/>
            <person name="Venkiteswaran J.J."/>
            <person name="Schiff S.L."/>
            <person name="Watanabe T."/>
            <person name="Fukui M."/>
            <person name="Hanada S."/>
            <person name="Tank M."/>
            <person name="Neufeld J.D."/>
        </authorList>
    </citation>
    <scope>NUCLEOTIDE SEQUENCE</scope>
    <source>
        <strain evidence="6">L227-S17</strain>
    </source>
</reference>
<protein>
    <submittedName>
        <fullName evidence="5">PH domain-containing protein</fullName>
    </submittedName>
</protein>
<proteinExistence type="predicted"/>
<feature type="domain" description="YdbS-like PH" evidence="3">
    <location>
        <begin position="87"/>
        <end position="157"/>
    </location>
</feature>
<organism evidence="5 7">
    <name type="scientific">Candidatus Chlorohelix allophototropha</name>
    <dbReference type="NCBI Taxonomy" id="3003348"/>
    <lineage>
        <taxon>Bacteria</taxon>
        <taxon>Bacillati</taxon>
        <taxon>Chloroflexota</taxon>
        <taxon>Chloroflexia</taxon>
        <taxon>Candidatus Chloroheliales</taxon>
        <taxon>Candidatus Chloroheliaceae</taxon>
        <taxon>Candidatus Chlorohelix</taxon>
    </lineage>
</organism>
<dbReference type="EMBL" id="JACATZ010000001">
    <property type="protein sequence ID" value="NWJ46591.1"/>
    <property type="molecule type" value="Genomic_DNA"/>
</dbReference>
<dbReference type="Pfam" id="PF09851">
    <property type="entry name" value="SHOCT"/>
    <property type="match status" value="1"/>
</dbReference>
<evidence type="ECO:0000259" key="4">
    <source>
        <dbReference type="Pfam" id="PF09851"/>
    </source>
</evidence>
<dbReference type="AlphaFoldDB" id="A0A8T7M2X3"/>
<dbReference type="Proteomes" id="UP001431572">
    <property type="component" value="Chromosome 1"/>
</dbReference>
<gene>
    <name evidence="5" type="ORF">HXX08_11985</name>
    <name evidence="6" type="ORF">OZ401_001741</name>
</gene>
<sequence>MAYIDDKLGRGEKIIHQGHQHIIVVALKSLKWVGLFVVGFVAALWVGFAWKPKAGDWTSTAQTVVILALALGCLIAFVKLFIDYLVWQAEEYLVTNERVIKVWGIINKNLSDSSLDKVNDVEMYQSMFGRLWGYGTIKILTGNETGANEYDYISNPNEFKKAMLDSKNGFFGDASDLARQERAMHEQPQPAPIPQQQRYYDERGAGVPRQQAQPPNYGYQNQPQPAPKTAPTNPSQADIPALIAQLALLRDQGVLSEAEFQEKKNDLLRRM</sequence>
<evidence type="ECO:0000313" key="6">
    <source>
        <dbReference type="EMBL" id="WJW65961.1"/>
    </source>
</evidence>
<dbReference type="InterPro" id="IPR005182">
    <property type="entry name" value="YdbS-like_PH"/>
</dbReference>
<evidence type="ECO:0000259" key="3">
    <source>
        <dbReference type="Pfam" id="PF03703"/>
    </source>
</evidence>
<evidence type="ECO:0000313" key="5">
    <source>
        <dbReference type="EMBL" id="NWJ46591.1"/>
    </source>
</evidence>
<evidence type="ECO:0000256" key="1">
    <source>
        <dbReference type="SAM" id="MobiDB-lite"/>
    </source>
</evidence>
<reference evidence="5 7" key="1">
    <citation type="submission" date="2020-06" db="EMBL/GenBank/DDBJ databases">
        <title>Anoxygenic phototrophic Chloroflexota member uses a Type I reaction center.</title>
        <authorList>
            <person name="Tsuji J.M."/>
            <person name="Shaw N.A."/>
            <person name="Nagashima S."/>
            <person name="Venkiteswaran J."/>
            <person name="Schiff S.L."/>
            <person name="Hanada S."/>
            <person name="Tank M."/>
            <person name="Neufeld J.D."/>
        </authorList>
    </citation>
    <scope>NUCLEOTIDE SEQUENCE [LARGE SCALE GENOMIC DNA]</scope>
    <source>
        <strain evidence="5">L227-S17</strain>
    </source>
</reference>
<dbReference type="EMBL" id="CP128399">
    <property type="protein sequence ID" value="WJW65961.1"/>
    <property type="molecule type" value="Genomic_DNA"/>
</dbReference>
<name>A0A8T7M2X3_9CHLR</name>
<accession>A0A8T7M2X3</accession>